<comment type="subcellular location">
    <subcellularLocation>
        <location evidence="1">Membrane</location>
    </subcellularLocation>
</comment>
<evidence type="ECO:0000313" key="7">
    <source>
        <dbReference type="Proteomes" id="UP000283509"/>
    </source>
</evidence>
<feature type="domain" description="Band 7" evidence="5">
    <location>
        <begin position="115"/>
        <end position="274"/>
    </location>
</feature>
<evidence type="ECO:0000259" key="5">
    <source>
        <dbReference type="SMART" id="SM00244"/>
    </source>
</evidence>
<dbReference type="PROSITE" id="PS01270">
    <property type="entry name" value="BAND_7"/>
    <property type="match status" value="1"/>
</dbReference>
<comment type="similarity">
    <text evidence="2">Belongs to the band 7/mec-2 family.</text>
</comment>
<dbReference type="InterPro" id="IPR043202">
    <property type="entry name" value="Band-7_stomatin-like"/>
</dbReference>
<dbReference type="Proteomes" id="UP000283509">
    <property type="component" value="Unassembled WGS sequence"/>
</dbReference>
<dbReference type="Gene3D" id="3.30.479.30">
    <property type="entry name" value="Band 7 domain"/>
    <property type="match status" value="1"/>
</dbReference>
<reference evidence="6 7" key="2">
    <citation type="submission" date="2019-01" db="EMBL/GenBank/DDBJ databases">
        <title>The decoding of complex shrimp genome reveals the adaptation for benthos swimmer, frequently molting mechanism and breeding impact on genome.</title>
        <authorList>
            <person name="Sun Y."/>
            <person name="Gao Y."/>
            <person name="Yu Y."/>
        </authorList>
    </citation>
    <scope>NUCLEOTIDE SEQUENCE [LARGE SCALE GENOMIC DNA]</scope>
    <source>
        <tissue evidence="6">Muscle</tissue>
    </source>
</reference>
<name>A0A423TI19_PENVA</name>
<keyword evidence="3" id="KW-0472">Membrane</keyword>
<organism evidence="6 7">
    <name type="scientific">Penaeus vannamei</name>
    <name type="common">Whiteleg shrimp</name>
    <name type="synonym">Litopenaeus vannamei</name>
    <dbReference type="NCBI Taxonomy" id="6689"/>
    <lineage>
        <taxon>Eukaryota</taxon>
        <taxon>Metazoa</taxon>
        <taxon>Ecdysozoa</taxon>
        <taxon>Arthropoda</taxon>
        <taxon>Crustacea</taxon>
        <taxon>Multicrustacea</taxon>
        <taxon>Malacostraca</taxon>
        <taxon>Eumalacostraca</taxon>
        <taxon>Eucarida</taxon>
        <taxon>Decapoda</taxon>
        <taxon>Dendrobranchiata</taxon>
        <taxon>Penaeoidea</taxon>
        <taxon>Penaeidae</taxon>
        <taxon>Penaeus</taxon>
    </lineage>
</organism>
<dbReference type="SMART" id="SM00244">
    <property type="entry name" value="PHB"/>
    <property type="match status" value="1"/>
</dbReference>
<protein>
    <recommendedName>
        <fullName evidence="5">Band 7 domain-containing protein</fullName>
    </recommendedName>
</protein>
<evidence type="ECO:0000256" key="1">
    <source>
        <dbReference type="ARBA" id="ARBA00004370"/>
    </source>
</evidence>
<dbReference type="InterPro" id="IPR036013">
    <property type="entry name" value="Band_7/SPFH_dom_sf"/>
</dbReference>
<evidence type="ECO:0000256" key="2">
    <source>
        <dbReference type="ARBA" id="ARBA00008164"/>
    </source>
</evidence>
<dbReference type="EMBL" id="QCYY01001694">
    <property type="protein sequence ID" value="ROT76102.1"/>
    <property type="molecule type" value="Genomic_DNA"/>
</dbReference>
<comment type="caution">
    <text evidence="6">The sequence shown here is derived from an EMBL/GenBank/DDBJ whole genome shotgun (WGS) entry which is preliminary data.</text>
</comment>
<gene>
    <name evidence="6" type="ORF">C7M84_005316</name>
</gene>
<dbReference type="SUPFAM" id="SSF117892">
    <property type="entry name" value="Band 7/SPFH domain"/>
    <property type="match status" value="1"/>
</dbReference>
<dbReference type="Pfam" id="PF01145">
    <property type="entry name" value="Band_7"/>
    <property type="match status" value="1"/>
</dbReference>
<dbReference type="PRINTS" id="PR00721">
    <property type="entry name" value="STOMATIN"/>
</dbReference>
<keyword evidence="7" id="KW-1185">Reference proteome</keyword>
<reference evidence="6 7" key="1">
    <citation type="submission" date="2018-04" db="EMBL/GenBank/DDBJ databases">
        <authorList>
            <person name="Zhang X."/>
            <person name="Yuan J."/>
            <person name="Li F."/>
            <person name="Xiang J."/>
        </authorList>
    </citation>
    <scope>NUCLEOTIDE SEQUENCE [LARGE SCALE GENOMIC DNA]</scope>
    <source>
        <tissue evidence="6">Muscle</tissue>
    </source>
</reference>
<dbReference type="STRING" id="6689.A0A423TI19"/>
<dbReference type="FunFam" id="3.30.479.30:FF:000004">
    <property type="entry name" value="Putative membrane protease family, stomatin"/>
    <property type="match status" value="1"/>
</dbReference>
<accession>A0A423TI19</accession>
<dbReference type="OrthoDB" id="2105077at2759"/>
<dbReference type="InterPro" id="IPR001972">
    <property type="entry name" value="Stomatin_HflK_fam"/>
</dbReference>
<dbReference type="PANTHER" id="PTHR10264">
    <property type="entry name" value="BAND 7 PROTEIN-RELATED"/>
    <property type="match status" value="1"/>
</dbReference>
<feature type="compositionally biased region" description="Pro residues" evidence="4">
    <location>
        <begin position="317"/>
        <end position="336"/>
    </location>
</feature>
<sequence length="336" mass="36648">MTDARRFLARTLTYHRPARGDGTLNTRCIFELTPGTLVLTRDSVTVAVDGVIYFSVKNALRVVTVVSDYRTSSLSIPRPSHLPKSIELSHTNLAFGSSFPQGAEAQIPHSHLNMAWLFLPGFHSPFFALHSLRIAPNSPPFIAISSPCSQDTSIRPYPLHPQKNSLSSLLILTRDSVTVAVDGVIYFRVKDTVNAVTQIQNYSHSTRLLAATTLRNVLGTRNLAEILSERESISATMQSSLDDATDPWGVKVERVEIKDVRLPVQLQRAMAAEAEAAREARAKVIAAEGEQRASRALKEAAEVINESPAALQVHPRPSLPSPTPQTSPRPGSAPPV</sequence>
<evidence type="ECO:0000256" key="3">
    <source>
        <dbReference type="ARBA" id="ARBA00023136"/>
    </source>
</evidence>
<dbReference type="AlphaFoldDB" id="A0A423TI19"/>
<dbReference type="GO" id="GO:0009898">
    <property type="term" value="C:cytoplasmic side of plasma membrane"/>
    <property type="evidence" value="ECO:0007669"/>
    <property type="project" value="UniProtKB-ARBA"/>
</dbReference>
<feature type="region of interest" description="Disordered" evidence="4">
    <location>
        <begin position="303"/>
        <end position="336"/>
    </location>
</feature>
<dbReference type="PANTHER" id="PTHR10264:SF19">
    <property type="entry name" value="AT06885P-RELATED"/>
    <property type="match status" value="1"/>
</dbReference>
<proteinExistence type="inferred from homology"/>
<evidence type="ECO:0000313" key="6">
    <source>
        <dbReference type="EMBL" id="ROT76102.1"/>
    </source>
</evidence>
<evidence type="ECO:0000256" key="4">
    <source>
        <dbReference type="SAM" id="MobiDB-lite"/>
    </source>
</evidence>
<dbReference type="InterPro" id="IPR001107">
    <property type="entry name" value="Band_7"/>
</dbReference>
<dbReference type="InterPro" id="IPR018080">
    <property type="entry name" value="Band_7/stomatin-like_CS"/>
</dbReference>
<dbReference type="Gene3D" id="6.10.250.2090">
    <property type="match status" value="1"/>
</dbReference>